<proteinExistence type="inferred from homology"/>
<dbReference type="PANTHER" id="PTHR42760">
    <property type="entry name" value="SHORT-CHAIN DEHYDROGENASES/REDUCTASES FAMILY MEMBER"/>
    <property type="match status" value="1"/>
</dbReference>
<keyword evidence="3" id="KW-1185">Reference proteome</keyword>
<protein>
    <submittedName>
        <fullName evidence="2">SDR family oxidoreductase</fullName>
    </submittedName>
</protein>
<dbReference type="Proteomes" id="UP000332515">
    <property type="component" value="Unassembled WGS sequence"/>
</dbReference>
<dbReference type="FunFam" id="3.40.50.720:FF:000084">
    <property type="entry name" value="Short-chain dehydrogenase reductase"/>
    <property type="match status" value="1"/>
</dbReference>
<dbReference type="PRINTS" id="PR00080">
    <property type="entry name" value="SDRFAMILY"/>
</dbReference>
<dbReference type="Pfam" id="PF13561">
    <property type="entry name" value="adh_short_C2"/>
    <property type="match status" value="1"/>
</dbReference>
<name>A0A6A7Y5K2_9HYPH</name>
<sequence length="259" mass="26562">MADPSNASPSLAGKVALVTGGSRGLGAAIAAALADRGADVAITYAASAEKAEAVVAGLRAKGVRALAVKADQSDLDVAKPLIDRVIDEFGRLDILVNNAGIAIQGQSVDDPTLDGAHYNRQWQVNVLGTIAVTRAAAPKLTDGGRIVFIGSRLGSVVPFPGVADYAGTKWALAGYAKGIARELGRRDITVNVVQPGIMPTDMAAEVAGELPNREGILDMHPIRRIATLEEVADTVCFLAGPSAGYISGEQINMAGGLGI</sequence>
<evidence type="ECO:0000256" key="1">
    <source>
        <dbReference type="ARBA" id="ARBA00006484"/>
    </source>
</evidence>
<dbReference type="InterPro" id="IPR002347">
    <property type="entry name" value="SDR_fam"/>
</dbReference>
<dbReference type="PANTHER" id="PTHR42760:SF50">
    <property type="entry name" value="SHORT-CHAIN DEHYDROGENASE-RELATED"/>
    <property type="match status" value="1"/>
</dbReference>
<dbReference type="SUPFAM" id="SSF51735">
    <property type="entry name" value="NAD(P)-binding Rossmann-fold domains"/>
    <property type="match status" value="1"/>
</dbReference>
<organism evidence="2 3">
    <name type="scientific">Segnochrobactrum spirostomi</name>
    <dbReference type="NCBI Taxonomy" id="2608987"/>
    <lineage>
        <taxon>Bacteria</taxon>
        <taxon>Pseudomonadati</taxon>
        <taxon>Pseudomonadota</taxon>
        <taxon>Alphaproteobacteria</taxon>
        <taxon>Hyphomicrobiales</taxon>
        <taxon>Segnochrobactraceae</taxon>
        <taxon>Segnochrobactrum</taxon>
    </lineage>
</organism>
<gene>
    <name evidence="2" type="ORF">F0357_09775</name>
</gene>
<evidence type="ECO:0000313" key="3">
    <source>
        <dbReference type="Proteomes" id="UP000332515"/>
    </source>
</evidence>
<dbReference type="PRINTS" id="PR00081">
    <property type="entry name" value="GDHRDH"/>
</dbReference>
<reference evidence="2 3" key="1">
    <citation type="submission" date="2019-09" db="EMBL/GenBank/DDBJ databases">
        <title>Segnochrobactrum spirostomi gen. nov., sp. nov., isolated from the ciliate Spirostomum cf. yagiui and description of a novel family, Segnochrobactraceae fam. nov. within the order Rhizobiales of the class Alphaproteobacteria.</title>
        <authorList>
            <person name="Akter S."/>
            <person name="Shazib S.U.A."/>
            <person name="Shin M.K."/>
        </authorList>
    </citation>
    <scope>NUCLEOTIDE SEQUENCE [LARGE SCALE GENOMIC DNA]</scope>
    <source>
        <strain evidence="2 3">Sp-1</strain>
    </source>
</reference>
<dbReference type="AlphaFoldDB" id="A0A6A7Y5K2"/>
<dbReference type="Gene3D" id="3.40.50.720">
    <property type="entry name" value="NAD(P)-binding Rossmann-like Domain"/>
    <property type="match status" value="1"/>
</dbReference>
<comment type="similarity">
    <text evidence="1">Belongs to the short-chain dehydrogenases/reductases (SDR) family.</text>
</comment>
<evidence type="ECO:0000313" key="2">
    <source>
        <dbReference type="EMBL" id="MQT12929.1"/>
    </source>
</evidence>
<dbReference type="RefSeq" id="WP_153480409.1">
    <property type="nucleotide sequence ID" value="NZ_VWNA01000001.1"/>
</dbReference>
<accession>A0A6A7Y5K2</accession>
<dbReference type="InterPro" id="IPR036291">
    <property type="entry name" value="NAD(P)-bd_dom_sf"/>
</dbReference>
<dbReference type="GO" id="GO:0016616">
    <property type="term" value="F:oxidoreductase activity, acting on the CH-OH group of donors, NAD or NADP as acceptor"/>
    <property type="evidence" value="ECO:0007669"/>
    <property type="project" value="TreeGrafter"/>
</dbReference>
<dbReference type="EMBL" id="VWNA01000001">
    <property type="protein sequence ID" value="MQT12929.1"/>
    <property type="molecule type" value="Genomic_DNA"/>
</dbReference>
<comment type="caution">
    <text evidence="2">The sequence shown here is derived from an EMBL/GenBank/DDBJ whole genome shotgun (WGS) entry which is preliminary data.</text>
</comment>